<dbReference type="KEGG" id="nve:5513493"/>
<keyword evidence="2" id="KW-0378">Hydrolase</keyword>
<dbReference type="InterPro" id="IPR038765">
    <property type="entry name" value="Papain-like_cys_pep_sf"/>
</dbReference>
<comment type="similarity">
    <text evidence="1">Belongs to the peptidase C78 family.</text>
</comment>
<dbReference type="EMBL" id="DS469574">
    <property type="protein sequence ID" value="EDO41652.1"/>
    <property type="molecule type" value="Genomic_DNA"/>
</dbReference>
<dbReference type="PANTHER" id="PTHR48153">
    <property type="entry name" value="UFM1-SPECIFIC PROTEASE 2"/>
    <property type="match status" value="1"/>
</dbReference>
<evidence type="ECO:0000313" key="5">
    <source>
        <dbReference type="Proteomes" id="UP000001593"/>
    </source>
</evidence>
<organism evidence="4 5">
    <name type="scientific">Nematostella vectensis</name>
    <name type="common">Starlet sea anemone</name>
    <dbReference type="NCBI Taxonomy" id="45351"/>
    <lineage>
        <taxon>Eukaryota</taxon>
        <taxon>Metazoa</taxon>
        <taxon>Cnidaria</taxon>
        <taxon>Anthozoa</taxon>
        <taxon>Hexacorallia</taxon>
        <taxon>Actiniaria</taxon>
        <taxon>Edwardsiidae</taxon>
        <taxon>Nematostella</taxon>
    </lineage>
</organism>
<dbReference type="Gene3D" id="3.90.70.130">
    <property type="match status" value="1"/>
</dbReference>
<evidence type="ECO:0000256" key="2">
    <source>
        <dbReference type="ARBA" id="ARBA00022801"/>
    </source>
</evidence>
<dbReference type="InterPro" id="IPR012462">
    <property type="entry name" value="UFSP1/2_DUB_cat"/>
</dbReference>
<evidence type="ECO:0000259" key="3">
    <source>
        <dbReference type="Pfam" id="PF07910"/>
    </source>
</evidence>
<dbReference type="OMA" id="AISWIIN"/>
<dbReference type="PhylomeDB" id="A7S3R5"/>
<dbReference type="InParanoid" id="A7S3R5"/>
<evidence type="ECO:0000256" key="1">
    <source>
        <dbReference type="ARBA" id="ARBA00008552"/>
    </source>
</evidence>
<dbReference type="Proteomes" id="UP000001593">
    <property type="component" value="Unassembled WGS sequence"/>
</dbReference>
<protein>
    <recommendedName>
        <fullName evidence="3">UFSP1/2/DUB catalytic domain-containing protein</fullName>
    </recommendedName>
</protein>
<dbReference type="SUPFAM" id="SSF54001">
    <property type="entry name" value="Cysteine proteinases"/>
    <property type="match status" value="1"/>
</dbReference>
<dbReference type="OrthoDB" id="417506at2759"/>
<feature type="domain" description="UFSP1/2/DUB catalytic" evidence="3">
    <location>
        <begin position="17"/>
        <end position="204"/>
    </location>
</feature>
<dbReference type="HOGENOM" id="CLU_114366_0_0_1"/>
<name>A7S3R5_NEMVE</name>
<proteinExistence type="inferred from homology"/>
<keyword evidence="5" id="KW-1185">Reference proteome</keyword>
<gene>
    <name evidence="4" type="ORF">NEMVEDRAFT_v1g229324</name>
</gene>
<evidence type="ECO:0000313" key="4">
    <source>
        <dbReference type="EMBL" id="EDO41652.1"/>
    </source>
</evidence>
<dbReference type="eggNOG" id="KOG2433">
    <property type="taxonomic scope" value="Eukaryota"/>
</dbReference>
<sequence>MSDIHELVSMPEGCVESAVVRGSYEYYHYICDGLNDKGWGCGYRSLQTLCSWVCHQLNEDAPQPVPDLHQIQQTLVDIGDKPTSFVKSREWIGSYESCLCIDQLYNVCCKILHVTTGAEVQDKALEILMHFKSFGSPVMIGGDTDCSSKTLLGICKVQNDEFYFLISDPHFVGVASPRVLLDDGWLKWRKLEDVFHKNSFYNFCLPQLRKL</sequence>
<reference evidence="4 5" key="1">
    <citation type="journal article" date="2007" name="Science">
        <title>Sea anemone genome reveals ancestral eumetazoan gene repertoire and genomic organization.</title>
        <authorList>
            <person name="Putnam N.H."/>
            <person name="Srivastava M."/>
            <person name="Hellsten U."/>
            <person name="Dirks B."/>
            <person name="Chapman J."/>
            <person name="Salamov A."/>
            <person name="Terry A."/>
            <person name="Shapiro H."/>
            <person name="Lindquist E."/>
            <person name="Kapitonov V.V."/>
            <person name="Jurka J."/>
            <person name="Genikhovich G."/>
            <person name="Grigoriev I.V."/>
            <person name="Lucas S.M."/>
            <person name="Steele R.E."/>
            <person name="Finnerty J.R."/>
            <person name="Technau U."/>
            <person name="Martindale M.Q."/>
            <person name="Rokhsar D.S."/>
        </authorList>
    </citation>
    <scope>NUCLEOTIDE SEQUENCE [LARGE SCALE GENOMIC DNA]</scope>
    <source>
        <strain evidence="5">CH2 X CH6</strain>
    </source>
</reference>
<dbReference type="MEROPS" id="C78.001"/>
<dbReference type="GO" id="GO:0071567">
    <property type="term" value="F:deUFMylase activity"/>
    <property type="evidence" value="ECO:0000318"/>
    <property type="project" value="GO_Central"/>
</dbReference>
<dbReference type="STRING" id="45351.A7S3R5"/>
<dbReference type="PANTHER" id="PTHR48153:SF3">
    <property type="entry name" value="INACTIVE UFM1-SPECIFIC PROTEASE 1"/>
    <property type="match status" value="1"/>
</dbReference>
<accession>A7S3R5</accession>
<dbReference type="AlphaFoldDB" id="A7S3R5"/>
<dbReference type="Pfam" id="PF07910">
    <property type="entry name" value="Peptidase_C78"/>
    <property type="match status" value="1"/>
</dbReference>